<evidence type="ECO:0000259" key="1">
    <source>
        <dbReference type="PROSITE" id="PS50172"/>
    </source>
</evidence>
<dbReference type="EMBL" id="JADGKB010000033">
    <property type="protein sequence ID" value="KAJ3257920.1"/>
    <property type="molecule type" value="Genomic_DNA"/>
</dbReference>
<dbReference type="PANTHER" id="PTHR47351:SF1">
    <property type="entry name" value="CHITIN BIOSYNTHESIS PROTEIN CHS5"/>
    <property type="match status" value="1"/>
</dbReference>
<organism evidence="2 3">
    <name type="scientific">Boothiomyces macroporosus</name>
    <dbReference type="NCBI Taxonomy" id="261099"/>
    <lineage>
        <taxon>Eukaryota</taxon>
        <taxon>Fungi</taxon>
        <taxon>Fungi incertae sedis</taxon>
        <taxon>Chytridiomycota</taxon>
        <taxon>Chytridiomycota incertae sedis</taxon>
        <taxon>Chytridiomycetes</taxon>
        <taxon>Rhizophydiales</taxon>
        <taxon>Terramycetaceae</taxon>
        <taxon>Boothiomyces</taxon>
    </lineage>
</organism>
<dbReference type="InterPro" id="IPR052827">
    <property type="entry name" value="CHS_Export/Cell_Fusion_Reg"/>
</dbReference>
<keyword evidence="3" id="KW-1185">Reference proteome</keyword>
<dbReference type="Pfam" id="PF00533">
    <property type="entry name" value="BRCT"/>
    <property type="match status" value="1"/>
</dbReference>
<dbReference type="GO" id="GO:0005802">
    <property type="term" value="C:trans-Golgi network"/>
    <property type="evidence" value="ECO:0007669"/>
    <property type="project" value="TreeGrafter"/>
</dbReference>
<dbReference type="InterPro" id="IPR036420">
    <property type="entry name" value="BRCT_dom_sf"/>
</dbReference>
<gene>
    <name evidence="2" type="primary">CHS5</name>
    <name evidence="2" type="ORF">HK103_004211</name>
</gene>
<dbReference type="SUPFAM" id="SSF52113">
    <property type="entry name" value="BRCT domain"/>
    <property type="match status" value="1"/>
</dbReference>
<dbReference type="GO" id="GO:0000747">
    <property type="term" value="P:conjugation with cellular fusion"/>
    <property type="evidence" value="ECO:0007669"/>
    <property type="project" value="TreeGrafter"/>
</dbReference>
<feature type="domain" description="BRCT" evidence="1">
    <location>
        <begin position="109"/>
        <end position="205"/>
    </location>
</feature>
<dbReference type="InterPro" id="IPR001357">
    <property type="entry name" value="BRCT_dom"/>
</dbReference>
<comment type="caution">
    <text evidence="2">The sequence shown here is derived from an EMBL/GenBank/DDBJ whole genome shotgun (WGS) entry which is preliminary data.</text>
</comment>
<sequence>MPEVSSVQFSIGKVFDVNKIDAGLAILLSPDNHVVEIPSSMLPDRVVVGSIVNVTIERNKEEESRELQEFQALQTEIYQTFSQPPVTPQISVKKTTQTSIIIKWNPLVLNSATFRGIDVYRNGIKLGLKPTQLSTQVKLTGLSVGRIGASYSDDLTSENTHLVCSLPKGPKYEKALELNIPIVTPEFLKSCEQLGKVQPAGTFYISKSSF</sequence>
<dbReference type="Pfam" id="PF16893">
    <property type="entry name" value="fn3_2"/>
    <property type="match status" value="1"/>
</dbReference>
<dbReference type="AlphaFoldDB" id="A0AAD5UH12"/>
<dbReference type="Gene3D" id="3.40.50.10190">
    <property type="entry name" value="BRCT domain"/>
    <property type="match status" value="1"/>
</dbReference>
<dbReference type="GO" id="GO:0034044">
    <property type="term" value="C:exomer complex"/>
    <property type="evidence" value="ECO:0007669"/>
    <property type="project" value="TreeGrafter"/>
</dbReference>
<dbReference type="Gene3D" id="6.20.120.50">
    <property type="match status" value="1"/>
</dbReference>
<name>A0AAD5UH12_9FUNG</name>
<dbReference type="InterPro" id="IPR031673">
    <property type="entry name" value="Chs5_N"/>
</dbReference>
<accession>A0AAD5UH12</accession>
<dbReference type="PROSITE" id="PS50172">
    <property type="entry name" value="BRCT"/>
    <property type="match status" value="1"/>
</dbReference>
<evidence type="ECO:0000313" key="2">
    <source>
        <dbReference type="EMBL" id="KAJ3257920.1"/>
    </source>
</evidence>
<dbReference type="Pfam" id="PF16892">
    <property type="entry name" value="CHS5_N"/>
    <property type="match status" value="1"/>
</dbReference>
<reference evidence="2" key="1">
    <citation type="submission" date="2020-05" db="EMBL/GenBank/DDBJ databases">
        <title>Phylogenomic resolution of chytrid fungi.</title>
        <authorList>
            <person name="Stajich J.E."/>
            <person name="Amses K."/>
            <person name="Simmons R."/>
            <person name="Seto K."/>
            <person name="Myers J."/>
            <person name="Bonds A."/>
            <person name="Quandt C.A."/>
            <person name="Barry K."/>
            <person name="Liu P."/>
            <person name="Grigoriev I."/>
            <person name="Longcore J.E."/>
            <person name="James T.Y."/>
        </authorList>
    </citation>
    <scope>NUCLEOTIDE SEQUENCE</scope>
    <source>
        <strain evidence="2">PLAUS21</strain>
    </source>
</reference>
<dbReference type="GO" id="GO:0046983">
    <property type="term" value="F:protein dimerization activity"/>
    <property type="evidence" value="ECO:0007669"/>
    <property type="project" value="InterPro"/>
</dbReference>
<dbReference type="PANTHER" id="PTHR47351">
    <property type="entry name" value="CHITIN BIOSYNTHESIS PROTEIN CHS5"/>
    <property type="match status" value="1"/>
</dbReference>
<evidence type="ECO:0000313" key="3">
    <source>
        <dbReference type="Proteomes" id="UP001210925"/>
    </source>
</evidence>
<dbReference type="InterPro" id="IPR031669">
    <property type="entry name" value="Fn3_2"/>
</dbReference>
<dbReference type="SMART" id="SM00292">
    <property type="entry name" value="BRCT"/>
    <property type="match status" value="1"/>
</dbReference>
<dbReference type="GO" id="GO:0006893">
    <property type="term" value="P:Golgi to plasma membrane transport"/>
    <property type="evidence" value="ECO:0007669"/>
    <property type="project" value="TreeGrafter"/>
</dbReference>
<protein>
    <submittedName>
        <fullName evidence="2">Chitin synthase, class 5</fullName>
    </submittedName>
</protein>
<dbReference type="Proteomes" id="UP001210925">
    <property type="component" value="Unassembled WGS sequence"/>
</dbReference>
<proteinExistence type="predicted"/>